<name>A0A2G2W210_CAPBA</name>
<gene>
    <name evidence="1" type="ORF">CQW23_22834</name>
</gene>
<organism evidence="1 2">
    <name type="scientific">Capsicum baccatum</name>
    <name type="common">Peruvian pepper</name>
    <dbReference type="NCBI Taxonomy" id="33114"/>
    <lineage>
        <taxon>Eukaryota</taxon>
        <taxon>Viridiplantae</taxon>
        <taxon>Streptophyta</taxon>
        <taxon>Embryophyta</taxon>
        <taxon>Tracheophyta</taxon>
        <taxon>Spermatophyta</taxon>
        <taxon>Magnoliopsida</taxon>
        <taxon>eudicotyledons</taxon>
        <taxon>Gunneridae</taxon>
        <taxon>Pentapetalae</taxon>
        <taxon>asterids</taxon>
        <taxon>lamiids</taxon>
        <taxon>Solanales</taxon>
        <taxon>Solanaceae</taxon>
        <taxon>Solanoideae</taxon>
        <taxon>Capsiceae</taxon>
        <taxon>Capsicum</taxon>
    </lineage>
</organism>
<keyword evidence="2" id="KW-1185">Reference proteome</keyword>
<dbReference type="EMBL" id="MLFT02000009">
    <property type="protein sequence ID" value="PHT39261.1"/>
    <property type="molecule type" value="Genomic_DNA"/>
</dbReference>
<evidence type="ECO:0000313" key="1">
    <source>
        <dbReference type="EMBL" id="PHT39261.1"/>
    </source>
</evidence>
<dbReference type="AlphaFoldDB" id="A0A2G2W210"/>
<proteinExistence type="predicted"/>
<reference evidence="2" key="2">
    <citation type="journal article" date="2017" name="J. Anim. Genet.">
        <title>Multiple reference genome sequences of hot pepper reveal the massive evolution of plant disease resistance genes by retroduplication.</title>
        <authorList>
            <person name="Kim S."/>
            <person name="Park J."/>
            <person name="Yeom S.-I."/>
            <person name="Kim Y.-M."/>
            <person name="Seo E."/>
            <person name="Kim K.-T."/>
            <person name="Kim M.-S."/>
            <person name="Lee J.M."/>
            <person name="Cheong K."/>
            <person name="Shin H.-S."/>
            <person name="Kim S.-B."/>
            <person name="Han K."/>
            <person name="Lee J."/>
            <person name="Park M."/>
            <person name="Lee H.-A."/>
            <person name="Lee H.-Y."/>
            <person name="Lee Y."/>
            <person name="Oh S."/>
            <person name="Lee J.H."/>
            <person name="Choi E."/>
            <person name="Choi E."/>
            <person name="Lee S.E."/>
            <person name="Jeon J."/>
            <person name="Kim H."/>
            <person name="Choi G."/>
            <person name="Song H."/>
            <person name="Lee J."/>
            <person name="Lee S.-C."/>
            <person name="Kwon J.-K."/>
            <person name="Lee H.-Y."/>
            <person name="Koo N."/>
            <person name="Hong Y."/>
            <person name="Kim R.W."/>
            <person name="Kang W.-H."/>
            <person name="Huh J.H."/>
            <person name="Kang B.-C."/>
            <person name="Yang T.-J."/>
            <person name="Lee Y.-H."/>
            <person name="Bennetzen J.L."/>
            <person name="Choi D."/>
        </authorList>
    </citation>
    <scope>NUCLEOTIDE SEQUENCE [LARGE SCALE GENOMIC DNA]</scope>
    <source>
        <strain evidence="2">cv. PBC81</strain>
    </source>
</reference>
<evidence type="ECO:0000313" key="2">
    <source>
        <dbReference type="Proteomes" id="UP000224567"/>
    </source>
</evidence>
<sequence length="185" mass="21264">MKAGVLVNRKLHWADTALLDRPSYKTWRVICIDLTDGKWGKVEQPCYGEGVDFDSTLGVLESDLSVFCNYHRIHADELVWKENGVKESWTKMFTIHLRYDPIGYQGCPIFCLPNKDWAKILQQRCSSLLRVCDGGVCRHMVRKNINLQAGHFHCDRVCQEIVIGVYRYRVVAEWHAALNGLKGIP</sequence>
<dbReference type="Proteomes" id="UP000224567">
    <property type="component" value="Unassembled WGS sequence"/>
</dbReference>
<dbReference type="OrthoDB" id="591557at2759"/>
<protein>
    <recommendedName>
        <fullName evidence="3">F-box associated domain-containing protein</fullName>
    </recommendedName>
</protein>
<reference evidence="1 2" key="1">
    <citation type="journal article" date="2017" name="Genome Biol.">
        <title>New reference genome sequences of hot pepper reveal the massive evolution of plant disease-resistance genes by retroduplication.</title>
        <authorList>
            <person name="Kim S."/>
            <person name="Park J."/>
            <person name="Yeom S.I."/>
            <person name="Kim Y.M."/>
            <person name="Seo E."/>
            <person name="Kim K.T."/>
            <person name="Kim M.S."/>
            <person name="Lee J.M."/>
            <person name="Cheong K."/>
            <person name="Shin H.S."/>
            <person name="Kim S.B."/>
            <person name="Han K."/>
            <person name="Lee J."/>
            <person name="Park M."/>
            <person name="Lee H.A."/>
            <person name="Lee H.Y."/>
            <person name="Lee Y."/>
            <person name="Oh S."/>
            <person name="Lee J.H."/>
            <person name="Choi E."/>
            <person name="Choi E."/>
            <person name="Lee S.E."/>
            <person name="Jeon J."/>
            <person name="Kim H."/>
            <person name="Choi G."/>
            <person name="Song H."/>
            <person name="Lee J."/>
            <person name="Lee S.C."/>
            <person name="Kwon J.K."/>
            <person name="Lee H.Y."/>
            <person name="Koo N."/>
            <person name="Hong Y."/>
            <person name="Kim R.W."/>
            <person name="Kang W.H."/>
            <person name="Huh J.H."/>
            <person name="Kang B.C."/>
            <person name="Yang T.J."/>
            <person name="Lee Y.H."/>
            <person name="Bennetzen J.L."/>
            <person name="Choi D."/>
        </authorList>
    </citation>
    <scope>NUCLEOTIDE SEQUENCE [LARGE SCALE GENOMIC DNA]</scope>
    <source>
        <strain evidence="2">cv. PBC81</strain>
    </source>
</reference>
<accession>A0A2G2W210</accession>
<evidence type="ECO:0008006" key="3">
    <source>
        <dbReference type="Google" id="ProtNLM"/>
    </source>
</evidence>
<comment type="caution">
    <text evidence="1">The sequence shown here is derived from an EMBL/GenBank/DDBJ whole genome shotgun (WGS) entry which is preliminary data.</text>
</comment>